<feature type="compositionally biased region" description="Polar residues" evidence="12">
    <location>
        <begin position="913"/>
        <end position="924"/>
    </location>
</feature>
<feature type="domain" description="P-type ATPase A" evidence="13">
    <location>
        <begin position="227"/>
        <end position="346"/>
    </location>
</feature>
<evidence type="ECO:0000256" key="7">
    <source>
        <dbReference type="ARBA" id="ARBA00022842"/>
    </source>
</evidence>
<dbReference type="SUPFAM" id="SSF81653">
    <property type="entry name" value="Calcium ATPase, transduction domain A"/>
    <property type="match status" value="1"/>
</dbReference>
<feature type="transmembrane region" description="Helical" evidence="11">
    <location>
        <begin position="23"/>
        <end position="42"/>
    </location>
</feature>
<keyword evidence="4 11" id="KW-0479">Metal-binding</keyword>
<dbReference type="InterPro" id="IPR059000">
    <property type="entry name" value="ATPase_P-type_domA"/>
</dbReference>
<evidence type="ECO:0000259" key="14">
    <source>
        <dbReference type="Pfam" id="PF12409"/>
    </source>
</evidence>
<feature type="compositionally biased region" description="Basic and acidic residues" evidence="12">
    <location>
        <begin position="925"/>
        <end position="936"/>
    </location>
</feature>
<organism evidence="15 16">
    <name type="scientific">Chiloscyllium punctatum</name>
    <name type="common">Brownbanded bambooshark</name>
    <name type="synonym">Hemiscyllium punctatum</name>
    <dbReference type="NCBI Taxonomy" id="137246"/>
    <lineage>
        <taxon>Eukaryota</taxon>
        <taxon>Metazoa</taxon>
        <taxon>Chordata</taxon>
        <taxon>Craniata</taxon>
        <taxon>Vertebrata</taxon>
        <taxon>Chondrichthyes</taxon>
        <taxon>Elasmobranchii</taxon>
        <taxon>Galeomorphii</taxon>
        <taxon>Galeoidea</taxon>
        <taxon>Orectolobiformes</taxon>
        <taxon>Hemiscylliidae</taxon>
        <taxon>Chiloscyllium</taxon>
    </lineage>
</organism>
<dbReference type="GO" id="GO:0005524">
    <property type="term" value="F:ATP binding"/>
    <property type="evidence" value="ECO:0007669"/>
    <property type="project" value="UniProtKB-UniRule"/>
</dbReference>
<dbReference type="Proteomes" id="UP000287033">
    <property type="component" value="Unassembled WGS sequence"/>
</dbReference>
<feature type="transmembrane region" description="Helical" evidence="11">
    <location>
        <begin position="680"/>
        <end position="702"/>
    </location>
</feature>
<dbReference type="GO" id="GO:0140358">
    <property type="term" value="F:P-type transmembrane transporter activity"/>
    <property type="evidence" value="ECO:0007669"/>
    <property type="project" value="InterPro"/>
</dbReference>
<dbReference type="AlphaFoldDB" id="A0A401RXB3"/>
<dbReference type="FunFam" id="2.70.150.10:FF:000060">
    <property type="entry name" value="Cation-transporting ATPase"/>
    <property type="match status" value="1"/>
</dbReference>
<comment type="subcellular location">
    <subcellularLocation>
        <location evidence="1 11">Membrane</location>
        <topology evidence="1 11">Multi-pass membrane protein</topology>
    </subcellularLocation>
</comment>
<evidence type="ECO:0000259" key="13">
    <source>
        <dbReference type="Pfam" id="PF00122"/>
    </source>
</evidence>
<feature type="transmembrane region" description="Helical" evidence="11">
    <location>
        <begin position="363"/>
        <end position="387"/>
    </location>
</feature>
<feature type="transmembrane region" description="Helical" evidence="11">
    <location>
        <begin position="822"/>
        <end position="844"/>
    </location>
</feature>
<accession>A0A401RXB3</accession>
<keyword evidence="3 11" id="KW-0812">Transmembrane</keyword>
<evidence type="ECO:0000256" key="6">
    <source>
        <dbReference type="ARBA" id="ARBA00022840"/>
    </source>
</evidence>
<dbReference type="GO" id="GO:0015203">
    <property type="term" value="F:polyamine transmembrane transporter activity"/>
    <property type="evidence" value="ECO:0007669"/>
    <property type="project" value="TreeGrafter"/>
</dbReference>
<dbReference type="InterPro" id="IPR047819">
    <property type="entry name" value="P5A-ATPase_N"/>
</dbReference>
<reference evidence="15 16" key="1">
    <citation type="journal article" date="2018" name="Nat. Ecol. Evol.">
        <title>Shark genomes provide insights into elasmobranch evolution and the origin of vertebrates.</title>
        <authorList>
            <person name="Hara Y"/>
            <person name="Yamaguchi K"/>
            <person name="Onimaru K"/>
            <person name="Kadota M"/>
            <person name="Koyanagi M"/>
            <person name="Keeley SD"/>
            <person name="Tatsumi K"/>
            <person name="Tanaka K"/>
            <person name="Motone F"/>
            <person name="Kageyama Y"/>
            <person name="Nozu R"/>
            <person name="Adachi N"/>
            <person name="Nishimura O"/>
            <person name="Nakagawa R"/>
            <person name="Tanegashima C"/>
            <person name="Kiyatake I"/>
            <person name="Matsumoto R"/>
            <person name="Murakumo K"/>
            <person name="Nishida K"/>
            <person name="Terakita A"/>
            <person name="Kuratani S"/>
            <person name="Sato K"/>
            <person name="Hyodo S Kuraku.S."/>
        </authorList>
    </citation>
    <scope>NUCLEOTIDE SEQUENCE [LARGE SCALE GENOMIC DNA]</scope>
</reference>
<dbReference type="FunFam" id="1.20.1110.10:FF:000023">
    <property type="entry name" value="Cation-transporting ATPase"/>
    <property type="match status" value="1"/>
</dbReference>
<dbReference type="InterPro" id="IPR008250">
    <property type="entry name" value="ATPase_P-typ_transduc_dom_A_sf"/>
</dbReference>
<evidence type="ECO:0000256" key="10">
    <source>
        <dbReference type="ARBA" id="ARBA00023136"/>
    </source>
</evidence>
<comment type="catalytic activity">
    <reaction evidence="11">
        <text>ATP + H2O = ADP + phosphate + H(+)</text>
        <dbReference type="Rhea" id="RHEA:13065"/>
        <dbReference type="ChEBI" id="CHEBI:15377"/>
        <dbReference type="ChEBI" id="CHEBI:15378"/>
        <dbReference type="ChEBI" id="CHEBI:30616"/>
        <dbReference type="ChEBI" id="CHEBI:43474"/>
        <dbReference type="ChEBI" id="CHEBI:456216"/>
    </reaction>
</comment>
<feature type="transmembrane region" description="Helical" evidence="11">
    <location>
        <begin position="783"/>
        <end position="802"/>
    </location>
</feature>
<dbReference type="GO" id="GO:0031902">
    <property type="term" value="C:late endosome membrane"/>
    <property type="evidence" value="ECO:0007669"/>
    <property type="project" value="TreeGrafter"/>
</dbReference>
<dbReference type="PANTHER" id="PTHR45630:SF1">
    <property type="entry name" value="CATION-TRANSPORTING ATPASE 13A4-RELATED"/>
    <property type="match status" value="1"/>
</dbReference>
<sequence length="936" mass="106312">MECYTFCFVKDIFGYKSSRCRSVLFVIGSILTCGFLLLLFYWRPEWDVWSKCIQCTLQEADIVLLRTTDEFKIWTKKKVMWVQLSFPSSTARADQQHSLFSDETSLLHRIVIKPDLKVRFIEIQKIRYIWDLYEKQFIRAERLIFGPNVIDIRISPIWKLLCKEVLNPFYTFQIFSVCLWLSEDYTEYSVALIIMSFISIAFSVYDVRQQSIKLYRLVETHNNMMVTICRKGGGYEKVPSSELVPGDVFIVTGNKQVLSCDAILIHGGCIVNESMLTGESIPVTKTPLPSTVSCSSWKSSTEDYKRHILFCGTQVIQSKATSEGEVRAVVYRTGFTTTKGELVRSILYPKPIDFKLYQDAFRFLLCLAAIATIGMIYSVCILVLNGIPPGKVVRKALDVITIAVSPALPASVTIGIIYAQERLKKKGIYCINPQRINMCGQLNLICFDKTGTLTEDGLDLWGLVSTKGKGLQNIFKFNNGDTLPWGPLFGAMVSCHSLILLDNTLQGDPLDLKMFEITRWELKENTMLKLQNEETHSFIVKPGPKANKFHERFQLNCSVTQSKALKIAHAGISLSEQEASVASPFTSKIPNIDCVPQLIKEGRAALVSSFCIFKYMALYSMIQYVGVLCLYWQANTFGNYQFLFEDLAIATVIGITMSFNHAYPQLDPNQPPGQLISPPLLLSVILNVILSLVLHVFGFIMVQQQPWYTPTDIYRACNPTNLTSDGKTTSNKTTDTIAIALRNEDSYKSYENTTVYLLSLFNCISTAIVFSKGKPYRKPIYTNYIFMIVLLAQFGTCLYFLFGKHETLYNALDLVCTPRSWRVYLLVMVLVHFTVIMAIEEILIENRCLKVFLTKCCKVKSTQRYKKMQRIITKEPNWPPEDDTDYTTSCTMDEAALEAYSNMNYEHDKDSKTASNGFANTTSKQIEEGSSKKDNI</sequence>
<protein>
    <recommendedName>
        <fullName evidence="11">Cation-transporting ATPase</fullName>
        <ecNumber evidence="11">7.2.2.-</ecNumber>
    </recommendedName>
</protein>
<evidence type="ECO:0000256" key="5">
    <source>
        <dbReference type="ARBA" id="ARBA00022741"/>
    </source>
</evidence>
<comment type="caution">
    <text evidence="15">The sequence shown here is derived from an EMBL/GenBank/DDBJ whole genome shotgun (WGS) entry which is preliminary data.</text>
</comment>
<dbReference type="Pfam" id="PF00122">
    <property type="entry name" value="E1-E2_ATPase"/>
    <property type="match status" value="1"/>
</dbReference>
<dbReference type="GO" id="GO:0019829">
    <property type="term" value="F:ATPase-coupled monoatomic cation transmembrane transporter activity"/>
    <property type="evidence" value="ECO:0007669"/>
    <property type="project" value="UniProtKB-UniRule"/>
</dbReference>
<dbReference type="Pfam" id="PF12409">
    <property type="entry name" value="P5-ATPase"/>
    <property type="match status" value="1"/>
</dbReference>
<evidence type="ECO:0000256" key="12">
    <source>
        <dbReference type="SAM" id="MobiDB-lite"/>
    </source>
</evidence>
<evidence type="ECO:0000256" key="8">
    <source>
        <dbReference type="ARBA" id="ARBA00022967"/>
    </source>
</evidence>
<dbReference type="SUPFAM" id="SSF81665">
    <property type="entry name" value="Calcium ATPase, transmembrane domain M"/>
    <property type="match status" value="1"/>
</dbReference>
<evidence type="ECO:0000313" key="16">
    <source>
        <dbReference type="Proteomes" id="UP000287033"/>
    </source>
</evidence>
<evidence type="ECO:0000313" key="15">
    <source>
        <dbReference type="EMBL" id="GCC22791.1"/>
    </source>
</evidence>
<evidence type="ECO:0000256" key="11">
    <source>
        <dbReference type="RuleBase" id="RU362082"/>
    </source>
</evidence>
<dbReference type="GO" id="GO:0006874">
    <property type="term" value="P:intracellular calcium ion homeostasis"/>
    <property type="evidence" value="ECO:0007669"/>
    <property type="project" value="TreeGrafter"/>
</dbReference>
<feature type="transmembrane region" description="Helical" evidence="11">
    <location>
        <begin position="399"/>
        <end position="419"/>
    </location>
</feature>
<dbReference type="Gene3D" id="2.70.150.10">
    <property type="entry name" value="Calcium-transporting ATPase, cytoplasmic transduction domain A"/>
    <property type="match status" value="1"/>
</dbReference>
<dbReference type="PROSITE" id="PS00154">
    <property type="entry name" value="ATPASE_E1_E2"/>
    <property type="match status" value="1"/>
</dbReference>
<proteinExistence type="inferred from homology"/>
<dbReference type="OrthoDB" id="48943at2759"/>
<dbReference type="InterPro" id="IPR023298">
    <property type="entry name" value="ATPase_P-typ_TM_dom_sf"/>
</dbReference>
<dbReference type="OMA" id="TTWEMAV"/>
<dbReference type="GO" id="GO:0046872">
    <property type="term" value="F:metal ion binding"/>
    <property type="evidence" value="ECO:0007669"/>
    <property type="project" value="UniProtKB-UniRule"/>
</dbReference>
<feature type="domain" description="P5B-type ATPase N-terminal" evidence="14">
    <location>
        <begin position="11"/>
        <end position="131"/>
    </location>
</feature>
<keyword evidence="5 11" id="KW-0547">Nucleotide-binding</keyword>
<keyword evidence="9 11" id="KW-1133">Transmembrane helix</keyword>
<dbReference type="InterPro" id="IPR018303">
    <property type="entry name" value="ATPase_P-typ_P_site"/>
</dbReference>
<name>A0A401RXB3_CHIPU</name>
<evidence type="ECO:0000256" key="2">
    <source>
        <dbReference type="ARBA" id="ARBA00006000"/>
    </source>
</evidence>
<dbReference type="EC" id="7.2.2.-" evidence="11"/>
<evidence type="ECO:0000256" key="9">
    <source>
        <dbReference type="ARBA" id="ARBA00022989"/>
    </source>
</evidence>
<dbReference type="PRINTS" id="PR00119">
    <property type="entry name" value="CATATPASE"/>
</dbReference>
<gene>
    <name evidence="15" type="ORF">chiPu_0001181</name>
</gene>
<keyword evidence="6 11" id="KW-0067">ATP-binding</keyword>
<dbReference type="EMBL" id="BEZZ01000017">
    <property type="protein sequence ID" value="GCC22791.1"/>
    <property type="molecule type" value="Genomic_DNA"/>
</dbReference>
<keyword evidence="8 11" id="KW-1278">Translocase</keyword>
<dbReference type="PANTHER" id="PTHR45630">
    <property type="entry name" value="CATION-TRANSPORTING ATPASE-RELATED"/>
    <property type="match status" value="1"/>
</dbReference>
<dbReference type="InterPro" id="IPR006544">
    <property type="entry name" value="P-type_TPase_V"/>
</dbReference>
<keyword evidence="7 11" id="KW-0460">Magnesium</keyword>
<feature type="transmembrane region" description="Helical" evidence="11">
    <location>
        <begin position="753"/>
        <end position="771"/>
    </location>
</feature>
<evidence type="ECO:0000256" key="3">
    <source>
        <dbReference type="ARBA" id="ARBA00022692"/>
    </source>
</evidence>
<evidence type="ECO:0000256" key="1">
    <source>
        <dbReference type="ARBA" id="ARBA00004141"/>
    </source>
</evidence>
<dbReference type="STRING" id="137246.A0A401RXB3"/>
<feature type="region of interest" description="Disordered" evidence="12">
    <location>
        <begin position="907"/>
        <end position="936"/>
    </location>
</feature>
<evidence type="ECO:0000256" key="4">
    <source>
        <dbReference type="ARBA" id="ARBA00022723"/>
    </source>
</evidence>
<feature type="transmembrane region" description="Helical" evidence="11">
    <location>
        <begin position="612"/>
        <end position="634"/>
    </location>
</feature>
<feature type="transmembrane region" description="Helical" evidence="11">
    <location>
        <begin position="188"/>
        <end position="207"/>
    </location>
</feature>
<keyword evidence="10 11" id="KW-0472">Membrane</keyword>
<comment type="similarity">
    <text evidence="2 11">Belongs to the cation transport ATPase (P-type) (TC 3.A.3) family. Type V subfamily.</text>
</comment>
<keyword evidence="16" id="KW-1185">Reference proteome</keyword>